<dbReference type="CDD" id="cd14748">
    <property type="entry name" value="PBP2_UgpB"/>
    <property type="match status" value="1"/>
</dbReference>
<dbReference type="InterPro" id="IPR050490">
    <property type="entry name" value="Bact_solute-bd_prot1"/>
</dbReference>
<organism evidence="2">
    <name type="scientific">Herbiconiux sp. A18JL235</name>
    <dbReference type="NCBI Taxonomy" id="3152363"/>
    <lineage>
        <taxon>Bacteria</taxon>
        <taxon>Bacillati</taxon>
        <taxon>Actinomycetota</taxon>
        <taxon>Actinomycetes</taxon>
        <taxon>Micrococcales</taxon>
        <taxon>Microbacteriaceae</taxon>
        <taxon>Herbiconiux</taxon>
    </lineage>
</organism>
<gene>
    <name evidence="2" type="ORF">ABFY20_11870</name>
</gene>
<dbReference type="EMBL" id="CP162511">
    <property type="protein sequence ID" value="XDI04042.1"/>
    <property type="molecule type" value="Genomic_DNA"/>
</dbReference>
<dbReference type="PANTHER" id="PTHR43649:SF12">
    <property type="entry name" value="DIACETYLCHITOBIOSE BINDING PROTEIN DASA"/>
    <property type="match status" value="1"/>
</dbReference>
<evidence type="ECO:0000313" key="2">
    <source>
        <dbReference type="EMBL" id="XDI04042.1"/>
    </source>
</evidence>
<keyword evidence="1" id="KW-0732">Signal</keyword>
<dbReference type="Gene3D" id="3.40.190.10">
    <property type="entry name" value="Periplasmic binding protein-like II"/>
    <property type="match status" value="1"/>
</dbReference>
<name>A0AB39BC14_9MICO</name>
<feature type="signal peptide" evidence="1">
    <location>
        <begin position="1"/>
        <end position="35"/>
    </location>
</feature>
<feature type="chain" id="PRO_5044259413" evidence="1">
    <location>
        <begin position="36"/>
        <end position="447"/>
    </location>
</feature>
<reference evidence="2" key="1">
    <citation type="submission" date="2024-05" db="EMBL/GenBank/DDBJ databases">
        <title>Herbiconiux sp. A18JL235.</title>
        <authorList>
            <person name="Zhang G."/>
        </authorList>
    </citation>
    <scope>NUCLEOTIDE SEQUENCE</scope>
    <source>
        <strain evidence="2">A18JL235</strain>
    </source>
</reference>
<protein>
    <submittedName>
        <fullName evidence="2">ABC transporter substrate-binding protein</fullName>
    </submittedName>
</protein>
<dbReference type="PANTHER" id="PTHR43649">
    <property type="entry name" value="ARABINOSE-BINDING PROTEIN-RELATED"/>
    <property type="match status" value="1"/>
</dbReference>
<proteinExistence type="predicted"/>
<dbReference type="RefSeq" id="WP_368496455.1">
    <property type="nucleotide sequence ID" value="NZ_CP162511.1"/>
</dbReference>
<evidence type="ECO:0000256" key="1">
    <source>
        <dbReference type="SAM" id="SignalP"/>
    </source>
</evidence>
<dbReference type="InterPro" id="IPR006059">
    <property type="entry name" value="SBP"/>
</dbReference>
<dbReference type="AlphaFoldDB" id="A0AB39BC14"/>
<dbReference type="SUPFAM" id="SSF53850">
    <property type="entry name" value="Periplasmic binding protein-like II"/>
    <property type="match status" value="1"/>
</dbReference>
<accession>A0AB39BC14</accession>
<dbReference type="Pfam" id="PF01547">
    <property type="entry name" value="SBP_bac_1"/>
    <property type="match status" value="1"/>
</dbReference>
<sequence>MKTQHRRRSRERRLFRAARPLTAVAALTIAGLALAGCTGQGSGGGGGDETDASGKVTLDFWNGFTGPDGPALQKVIDDFNASQDGVEVTANIMPWDTLYQKVLTSVAGNDGPDIIAMSASRMPQFASQGLFEGLDDYYTDDAHDSAALATAAVDASVYDGVNYGVPVNFTPMMMYYNKDLFSAAGLDPEAPPTTWDELATMVPKLTVDENGDGKPEQYALAIADHETVPVMASLLWGTGGGITNAEGTESTLADPASIEALDFWVSLIRDQKATQIGMSGADADKLFQTEKAAIEIVGPWMTTGFDEAGLNYGLAKPPAGPSDEAVLADVVSMGLPAGTSDAKKEAAYEFFAYWNSVEGQTTWSDGSGFPPNRADVADKVTASPYPAIFGAEDVTSVSKTLLPGIAAGGPIMETIFNPSVQKALNGEGSVQDIFTAASAQVQAELDK</sequence>